<keyword evidence="3" id="KW-1185">Reference proteome</keyword>
<dbReference type="Gramene" id="Zm00001eb380780_T001">
    <property type="protein sequence ID" value="Zm00001eb380780_P001"/>
    <property type="gene ID" value="Zm00001eb380780"/>
</dbReference>
<reference evidence="3" key="1">
    <citation type="journal article" date="2009" name="Science">
        <title>The B73 maize genome: complexity, diversity, and dynamics.</title>
        <authorList>
            <person name="Schnable P.S."/>
            <person name="Ware D."/>
            <person name="Fulton R.S."/>
            <person name="Stein J.C."/>
            <person name="Wei F."/>
            <person name="Pasternak S."/>
            <person name="Liang C."/>
            <person name="Zhang J."/>
            <person name="Fulton L."/>
            <person name="Graves T.A."/>
            <person name="Minx P."/>
            <person name="Reily A.D."/>
            <person name="Courtney L."/>
            <person name="Kruchowski S.S."/>
            <person name="Tomlinson C."/>
            <person name="Strong C."/>
            <person name="Delehaunty K."/>
            <person name="Fronick C."/>
            <person name="Courtney B."/>
            <person name="Rock S.M."/>
            <person name="Belter E."/>
            <person name="Du F."/>
            <person name="Kim K."/>
            <person name="Abbott R.M."/>
            <person name="Cotton M."/>
            <person name="Levy A."/>
            <person name="Marchetto P."/>
            <person name="Ochoa K."/>
            <person name="Jackson S.M."/>
            <person name="Gillam B."/>
            <person name="Chen W."/>
            <person name="Yan L."/>
            <person name="Higginbotham J."/>
            <person name="Cardenas M."/>
            <person name="Waligorski J."/>
            <person name="Applebaum E."/>
            <person name="Phelps L."/>
            <person name="Falcone J."/>
            <person name="Kanchi K."/>
            <person name="Thane T."/>
            <person name="Scimone A."/>
            <person name="Thane N."/>
            <person name="Henke J."/>
            <person name="Wang T."/>
            <person name="Ruppert J."/>
            <person name="Shah N."/>
            <person name="Rotter K."/>
            <person name="Hodges J."/>
            <person name="Ingenthron E."/>
            <person name="Cordes M."/>
            <person name="Kohlberg S."/>
            <person name="Sgro J."/>
            <person name="Delgado B."/>
            <person name="Mead K."/>
            <person name="Chinwalla A."/>
            <person name="Leonard S."/>
            <person name="Crouse K."/>
            <person name="Collura K."/>
            <person name="Kudrna D."/>
            <person name="Currie J."/>
            <person name="He R."/>
            <person name="Angelova A."/>
            <person name="Rajasekar S."/>
            <person name="Mueller T."/>
            <person name="Lomeli R."/>
            <person name="Scara G."/>
            <person name="Ko A."/>
            <person name="Delaney K."/>
            <person name="Wissotski M."/>
            <person name="Lopez G."/>
            <person name="Campos D."/>
            <person name="Braidotti M."/>
            <person name="Ashley E."/>
            <person name="Golser W."/>
            <person name="Kim H."/>
            <person name="Lee S."/>
            <person name="Lin J."/>
            <person name="Dujmic Z."/>
            <person name="Kim W."/>
            <person name="Talag J."/>
            <person name="Zuccolo A."/>
            <person name="Fan C."/>
            <person name="Sebastian A."/>
            <person name="Kramer M."/>
            <person name="Spiegel L."/>
            <person name="Nascimento L."/>
            <person name="Zutavern T."/>
            <person name="Miller B."/>
            <person name="Ambroise C."/>
            <person name="Muller S."/>
            <person name="Spooner W."/>
            <person name="Narechania A."/>
            <person name="Ren L."/>
            <person name="Wei S."/>
            <person name="Kumari S."/>
            <person name="Faga B."/>
            <person name="Levy M.J."/>
            <person name="McMahan L."/>
            <person name="Van Buren P."/>
            <person name="Vaughn M.W."/>
            <person name="Ying K."/>
            <person name="Yeh C.-T."/>
            <person name="Emrich S.J."/>
            <person name="Jia Y."/>
            <person name="Kalyanaraman A."/>
            <person name="Hsia A.-P."/>
            <person name="Barbazuk W.B."/>
            <person name="Baucom R.S."/>
            <person name="Brutnell T.P."/>
            <person name="Carpita N.C."/>
            <person name="Chaparro C."/>
            <person name="Chia J.-M."/>
            <person name="Deragon J.-M."/>
            <person name="Estill J.C."/>
            <person name="Fu Y."/>
            <person name="Jeddeloh J.A."/>
            <person name="Han Y."/>
            <person name="Lee H."/>
            <person name="Li P."/>
            <person name="Lisch D.R."/>
            <person name="Liu S."/>
            <person name="Liu Z."/>
            <person name="Nagel D.H."/>
            <person name="McCann M.C."/>
            <person name="SanMiguel P."/>
            <person name="Myers A.M."/>
            <person name="Nettleton D."/>
            <person name="Nguyen J."/>
            <person name="Penning B.W."/>
            <person name="Ponnala L."/>
            <person name="Schneider K.L."/>
            <person name="Schwartz D.C."/>
            <person name="Sharma A."/>
            <person name="Soderlund C."/>
            <person name="Springer N.M."/>
            <person name="Sun Q."/>
            <person name="Wang H."/>
            <person name="Waterman M."/>
            <person name="Westerman R."/>
            <person name="Wolfgruber T.K."/>
            <person name="Yang L."/>
            <person name="Yu Y."/>
            <person name="Zhang L."/>
            <person name="Zhou S."/>
            <person name="Zhu Q."/>
            <person name="Bennetzen J.L."/>
            <person name="Dawe R.K."/>
            <person name="Jiang J."/>
            <person name="Jiang N."/>
            <person name="Presting G.G."/>
            <person name="Wessler S.R."/>
            <person name="Aluru S."/>
            <person name="Martienssen R.A."/>
            <person name="Clifton S.W."/>
            <person name="McCombie W.R."/>
            <person name="Wing R.A."/>
            <person name="Wilson R.K."/>
        </authorList>
    </citation>
    <scope>NUCLEOTIDE SEQUENCE [LARGE SCALE GENOMIC DNA]</scope>
    <source>
        <strain evidence="3">cv. B73</strain>
    </source>
</reference>
<feature type="region of interest" description="Disordered" evidence="1">
    <location>
        <begin position="79"/>
        <end position="122"/>
    </location>
</feature>
<feature type="compositionally biased region" description="Acidic residues" evidence="1">
    <location>
        <begin position="88"/>
        <end position="97"/>
    </location>
</feature>
<feature type="compositionally biased region" description="Acidic residues" evidence="1">
    <location>
        <begin position="107"/>
        <end position="116"/>
    </location>
</feature>
<dbReference type="InParanoid" id="A0A804QZ65"/>
<sequence length="321" mass="35609">MRSSSCCRPFTTSAGIGNHLFCVSRSMQGIFLTVNLHISAITLPKRKRHMAFRYCICIALDEMLSTWYRLAATHVLSEVDDPGKGNADDDDDVDAGGEEARGAGDVGADEADEVDEGGEHERHHLGLRVVEPLVHQQHHDHQRRHERGGVQVVEDHVPRPVPVPEHRVAGAVAVLPEPAGRVQAGLVGHRRRHGGQHHQPPAHLLEPLLALRHRIVVVLLLQEEEALEPHAHHLLRTGAAPSASLTFSLAVERRNEHRDAALPRRADLGHCRGRVARSTVGHGDGSTSLCFLDIDRTRHFNLVEHTYTYSELLYMSHAIYI</sequence>
<dbReference type="EnsemblPlants" id="Zm00001eb380780_T001">
    <property type="protein sequence ID" value="Zm00001eb380780_P001"/>
    <property type="gene ID" value="Zm00001eb380780"/>
</dbReference>
<reference evidence="2" key="3">
    <citation type="submission" date="2021-05" db="UniProtKB">
        <authorList>
            <consortium name="EnsemblPlants"/>
        </authorList>
    </citation>
    <scope>IDENTIFICATION</scope>
    <source>
        <strain evidence="2">cv. B73</strain>
    </source>
</reference>
<proteinExistence type="predicted"/>
<name>A0A804QZ65_MAIZE</name>
<organism evidence="2 3">
    <name type="scientific">Zea mays</name>
    <name type="common">Maize</name>
    <dbReference type="NCBI Taxonomy" id="4577"/>
    <lineage>
        <taxon>Eukaryota</taxon>
        <taxon>Viridiplantae</taxon>
        <taxon>Streptophyta</taxon>
        <taxon>Embryophyta</taxon>
        <taxon>Tracheophyta</taxon>
        <taxon>Spermatophyta</taxon>
        <taxon>Magnoliopsida</taxon>
        <taxon>Liliopsida</taxon>
        <taxon>Poales</taxon>
        <taxon>Poaceae</taxon>
        <taxon>PACMAD clade</taxon>
        <taxon>Panicoideae</taxon>
        <taxon>Andropogonodae</taxon>
        <taxon>Andropogoneae</taxon>
        <taxon>Tripsacinae</taxon>
        <taxon>Zea</taxon>
    </lineage>
</organism>
<evidence type="ECO:0000313" key="2">
    <source>
        <dbReference type="EnsemblPlants" id="Zm00001eb380780_P001"/>
    </source>
</evidence>
<dbReference type="AlphaFoldDB" id="A0A804QZ65"/>
<dbReference type="Proteomes" id="UP000007305">
    <property type="component" value="Chromosome 9"/>
</dbReference>
<evidence type="ECO:0000256" key="1">
    <source>
        <dbReference type="SAM" id="MobiDB-lite"/>
    </source>
</evidence>
<protein>
    <submittedName>
        <fullName evidence="2">Uncharacterized protein</fullName>
    </submittedName>
</protein>
<evidence type="ECO:0000313" key="3">
    <source>
        <dbReference type="Proteomes" id="UP000007305"/>
    </source>
</evidence>
<accession>A0A804QZ65</accession>
<reference evidence="2" key="2">
    <citation type="submission" date="2019-07" db="EMBL/GenBank/DDBJ databases">
        <authorList>
            <person name="Seetharam A."/>
            <person name="Woodhouse M."/>
            <person name="Cannon E."/>
        </authorList>
    </citation>
    <scope>NUCLEOTIDE SEQUENCE [LARGE SCALE GENOMIC DNA]</scope>
    <source>
        <strain evidence="2">cv. B73</strain>
    </source>
</reference>